<sequence length="111" mass="11409">MRPKPPPGTILGRLDDLPDPGARASAWEGRAVVLIRRGETVTAFINLCPHAGLPLCLPDGRGLLHKGETLVCPVHGASFDAASGECTGGPAAGDRLTAIPVEIVGAEVRAL</sequence>
<evidence type="ECO:0000259" key="5">
    <source>
        <dbReference type="PROSITE" id="PS51296"/>
    </source>
</evidence>
<evidence type="ECO:0000313" key="7">
    <source>
        <dbReference type="Proteomes" id="UP000273675"/>
    </source>
</evidence>
<dbReference type="RefSeq" id="WP_121211539.1">
    <property type="nucleotide sequence ID" value="NZ_RBIM01000005.1"/>
</dbReference>
<evidence type="ECO:0000256" key="1">
    <source>
        <dbReference type="ARBA" id="ARBA00022714"/>
    </source>
</evidence>
<feature type="domain" description="Rieske" evidence="5">
    <location>
        <begin position="9"/>
        <end position="110"/>
    </location>
</feature>
<keyword evidence="1" id="KW-0001">2Fe-2S</keyword>
<name>A0A495D5A4_9PROT</name>
<dbReference type="InterPro" id="IPR017941">
    <property type="entry name" value="Rieske_2Fe-2S"/>
</dbReference>
<dbReference type="PROSITE" id="PS51296">
    <property type="entry name" value="RIESKE"/>
    <property type="match status" value="1"/>
</dbReference>
<dbReference type="PANTHER" id="PTHR40261">
    <property type="match status" value="1"/>
</dbReference>
<protein>
    <submittedName>
        <fullName evidence="6">Nitrite reductase/ring-hydroxylating ferredoxin subunit</fullName>
    </submittedName>
</protein>
<keyword evidence="3" id="KW-0408">Iron</keyword>
<evidence type="ECO:0000256" key="2">
    <source>
        <dbReference type="ARBA" id="ARBA00022723"/>
    </source>
</evidence>
<proteinExistence type="predicted"/>
<accession>A0A495D5A4</accession>
<keyword evidence="2" id="KW-0479">Metal-binding</keyword>
<dbReference type="CDD" id="cd03467">
    <property type="entry name" value="Rieske"/>
    <property type="match status" value="1"/>
</dbReference>
<evidence type="ECO:0000313" key="6">
    <source>
        <dbReference type="EMBL" id="RKQ95982.1"/>
    </source>
</evidence>
<dbReference type="EMBL" id="RBIM01000005">
    <property type="protein sequence ID" value="RKQ95982.1"/>
    <property type="molecule type" value="Genomic_DNA"/>
</dbReference>
<evidence type="ECO:0000256" key="4">
    <source>
        <dbReference type="ARBA" id="ARBA00023014"/>
    </source>
</evidence>
<gene>
    <name evidence="6" type="ORF">C7435_2230</name>
</gene>
<dbReference type="Proteomes" id="UP000273675">
    <property type="component" value="Unassembled WGS sequence"/>
</dbReference>
<dbReference type="AlphaFoldDB" id="A0A495D5A4"/>
<dbReference type="InterPro" id="IPR036922">
    <property type="entry name" value="Rieske_2Fe-2S_sf"/>
</dbReference>
<evidence type="ECO:0000256" key="3">
    <source>
        <dbReference type="ARBA" id="ARBA00023004"/>
    </source>
</evidence>
<reference evidence="6 7" key="1">
    <citation type="submission" date="2018-10" db="EMBL/GenBank/DDBJ databases">
        <title>Genomic Encyclopedia of Type Strains, Phase IV (KMG-IV): sequencing the most valuable type-strain genomes for metagenomic binning, comparative biology and taxonomic classification.</title>
        <authorList>
            <person name="Goeker M."/>
        </authorList>
    </citation>
    <scope>NUCLEOTIDE SEQUENCE [LARGE SCALE GENOMIC DNA]</scope>
    <source>
        <strain evidence="6 7">DSM 4734</strain>
    </source>
</reference>
<dbReference type="Gene3D" id="2.102.10.10">
    <property type="entry name" value="Rieske [2Fe-2S] iron-sulphur domain"/>
    <property type="match status" value="1"/>
</dbReference>
<comment type="caution">
    <text evidence="6">The sequence shown here is derived from an EMBL/GenBank/DDBJ whole genome shotgun (WGS) entry which is preliminary data.</text>
</comment>
<dbReference type="Pfam" id="PF00355">
    <property type="entry name" value="Rieske"/>
    <property type="match status" value="1"/>
</dbReference>
<dbReference type="PANTHER" id="PTHR40261:SF1">
    <property type="entry name" value="RIESKE DOMAIN-CONTAINING PROTEIN"/>
    <property type="match status" value="1"/>
</dbReference>
<dbReference type="GO" id="GO:0051537">
    <property type="term" value="F:2 iron, 2 sulfur cluster binding"/>
    <property type="evidence" value="ECO:0007669"/>
    <property type="project" value="UniProtKB-KW"/>
</dbReference>
<dbReference type="GO" id="GO:0046872">
    <property type="term" value="F:metal ion binding"/>
    <property type="evidence" value="ECO:0007669"/>
    <property type="project" value="UniProtKB-KW"/>
</dbReference>
<dbReference type="SUPFAM" id="SSF50022">
    <property type="entry name" value="ISP domain"/>
    <property type="match status" value="1"/>
</dbReference>
<keyword evidence="4" id="KW-0411">Iron-sulfur</keyword>
<organism evidence="6 7">
    <name type="scientific">Maricaulis maris</name>
    <dbReference type="NCBI Taxonomy" id="74318"/>
    <lineage>
        <taxon>Bacteria</taxon>
        <taxon>Pseudomonadati</taxon>
        <taxon>Pseudomonadota</taxon>
        <taxon>Alphaproteobacteria</taxon>
        <taxon>Maricaulales</taxon>
        <taxon>Maricaulaceae</taxon>
        <taxon>Maricaulis</taxon>
    </lineage>
</organism>
<dbReference type="OrthoDB" id="9794175at2"/>